<dbReference type="Pfam" id="PF00881">
    <property type="entry name" value="Nitroreductase"/>
    <property type="match status" value="1"/>
</dbReference>
<comment type="similarity">
    <text evidence="1">Belongs to the flavin oxidoreductase frp family.</text>
</comment>
<dbReference type="InterPro" id="IPR000415">
    <property type="entry name" value="Nitroreductase-like"/>
</dbReference>
<dbReference type="CDD" id="cd02146">
    <property type="entry name" value="NfsA-like"/>
    <property type="match status" value="1"/>
</dbReference>
<dbReference type="EMBL" id="WIGN01000055">
    <property type="protein sequence ID" value="KAF6813247.1"/>
    <property type="molecule type" value="Genomic_DNA"/>
</dbReference>
<dbReference type="AlphaFoldDB" id="A0A8H6JHU0"/>
<feature type="region of interest" description="Disordered" evidence="5">
    <location>
        <begin position="247"/>
        <end position="274"/>
    </location>
</feature>
<keyword evidence="2" id="KW-0285">Flavoprotein</keyword>
<dbReference type="InterPro" id="IPR029479">
    <property type="entry name" value="Nitroreductase"/>
</dbReference>
<evidence type="ECO:0000256" key="4">
    <source>
        <dbReference type="ARBA" id="ARBA00023002"/>
    </source>
</evidence>
<evidence type="ECO:0000256" key="3">
    <source>
        <dbReference type="ARBA" id="ARBA00022643"/>
    </source>
</evidence>
<comment type="caution">
    <text evidence="7">The sequence shown here is derived from an EMBL/GenBank/DDBJ whole genome shotgun (WGS) entry which is preliminary data.</text>
</comment>
<keyword evidence="4" id="KW-0560">Oxidoreductase</keyword>
<dbReference type="PIRSF" id="PIRSF005426">
    <property type="entry name" value="Frp"/>
    <property type="match status" value="1"/>
</dbReference>
<protein>
    <submittedName>
        <fullName evidence="7">Nitroreductase</fullName>
    </submittedName>
</protein>
<reference evidence="7 8" key="1">
    <citation type="journal article" date="2020" name="Phytopathology">
        <title>Genome Sequence Resources of Colletotrichum truncatum, C. plurivorum, C. musicola, and C. sojae: Four Species Pathogenic to Soybean (Glycine max).</title>
        <authorList>
            <person name="Rogerio F."/>
            <person name="Boufleur T.R."/>
            <person name="Ciampi-Guillardi M."/>
            <person name="Sukno S.A."/>
            <person name="Thon M.R."/>
            <person name="Massola Junior N.S."/>
            <person name="Baroncelli R."/>
        </authorList>
    </citation>
    <scope>NUCLEOTIDE SEQUENCE [LARGE SCALE GENOMIC DNA]</scope>
    <source>
        <strain evidence="7 8">LFN0009</strain>
    </source>
</reference>
<evidence type="ECO:0000256" key="2">
    <source>
        <dbReference type="ARBA" id="ARBA00022630"/>
    </source>
</evidence>
<evidence type="ECO:0000313" key="8">
    <source>
        <dbReference type="Proteomes" id="UP000652219"/>
    </source>
</evidence>
<dbReference type="GO" id="GO:0016491">
    <property type="term" value="F:oxidoreductase activity"/>
    <property type="evidence" value="ECO:0007669"/>
    <property type="project" value="UniProtKB-KW"/>
</dbReference>
<accession>A0A8H6JHU0</accession>
<keyword evidence="8" id="KW-1185">Reference proteome</keyword>
<sequence>MSQLETLLTERYGGNGPTYLDLPSTPVIETLLRHRSIRSFSPNPLQPGTLEALIAAGQSASTSSMMQTWSAVAIQDPGRKDALAAIAGDQDFIRQAPLFLVFCADLSRIAALCEQYGGPGAGLEMMDMFVTAAVDAALAAQSVGTAAESLGLGFCFVGAVRNDSRGMAELLGLPPWVFPLVGMAIGWPDVSEDADIKPRLPMDEVLHREWWDGAKDHQALISSYDEALNKFYEKHWKHDRGSWSKHMAGIASSEKQDGRERTRQVLEERGFGLK</sequence>
<evidence type="ECO:0000313" key="7">
    <source>
        <dbReference type="EMBL" id="KAF6813247.1"/>
    </source>
</evidence>
<dbReference type="PANTHER" id="PTHR43425">
    <property type="entry name" value="OXYGEN-INSENSITIVE NADPH NITROREDUCTASE"/>
    <property type="match status" value="1"/>
</dbReference>
<keyword evidence="3" id="KW-0288">FMN</keyword>
<name>A0A8H6JHU0_9PEZI</name>
<evidence type="ECO:0000256" key="5">
    <source>
        <dbReference type="SAM" id="MobiDB-lite"/>
    </source>
</evidence>
<dbReference type="Proteomes" id="UP000652219">
    <property type="component" value="Unassembled WGS sequence"/>
</dbReference>
<dbReference type="InterPro" id="IPR016446">
    <property type="entry name" value="Flavin_OxRdtase_Frp"/>
</dbReference>
<evidence type="ECO:0000259" key="6">
    <source>
        <dbReference type="Pfam" id="PF00881"/>
    </source>
</evidence>
<gene>
    <name evidence="7" type="ORF">CSOJ01_04758</name>
</gene>
<feature type="domain" description="Nitroreductase" evidence="6">
    <location>
        <begin position="33"/>
        <end position="187"/>
    </location>
</feature>
<dbReference type="SUPFAM" id="SSF55469">
    <property type="entry name" value="FMN-dependent nitroreductase-like"/>
    <property type="match status" value="1"/>
</dbReference>
<feature type="compositionally biased region" description="Basic and acidic residues" evidence="5">
    <location>
        <begin position="254"/>
        <end position="274"/>
    </location>
</feature>
<evidence type="ECO:0000256" key="1">
    <source>
        <dbReference type="ARBA" id="ARBA00008366"/>
    </source>
</evidence>
<dbReference type="Gene3D" id="3.40.109.10">
    <property type="entry name" value="NADH Oxidase"/>
    <property type="match status" value="1"/>
</dbReference>
<proteinExistence type="inferred from homology"/>
<organism evidence="7 8">
    <name type="scientific">Colletotrichum sojae</name>
    <dbReference type="NCBI Taxonomy" id="2175907"/>
    <lineage>
        <taxon>Eukaryota</taxon>
        <taxon>Fungi</taxon>
        <taxon>Dikarya</taxon>
        <taxon>Ascomycota</taxon>
        <taxon>Pezizomycotina</taxon>
        <taxon>Sordariomycetes</taxon>
        <taxon>Hypocreomycetidae</taxon>
        <taxon>Glomerellales</taxon>
        <taxon>Glomerellaceae</taxon>
        <taxon>Colletotrichum</taxon>
        <taxon>Colletotrichum orchidearum species complex</taxon>
    </lineage>
</organism>
<dbReference type="PANTHER" id="PTHR43425:SF2">
    <property type="entry name" value="OXYGEN-INSENSITIVE NADPH NITROREDUCTASE"/>
    <property type="match status" value="1"/>
</dbReference>